<dbReference type="RefSeq" id="WP_137250213.1">
    <property type="nucleotide sequence ID" value="NZ_SZQA01000033.1"/>
</dbReference>
<dbReference type="Proteomes" id="UP000308705">
    <property type="component" value="Unassembled WGS sequence"/>
</dbReference>
<evidence type="ECO:0000313" key="1">
    <source>
        <dbReference type="EMBL" id="TKK84629.1"/>
    </source>
</evidence>
<name>A0A4U3M8Q0_9ACTN</name>
<organism evidence="1 2">
    <name type="scientific">Herbidospora galbida</name>
    <dbReference type="NCBI Taxonomy" id="2575442"/>
    <lineage>
        <taxon>Bacteria</taxon>
        <taxon>Bacillati</taxon>
        <taxon>Actinomycetota</taxon>
        <taxon>Actinomycetes</taxon>
        <taxon>Streptosporangiales</taxon>
        <taxon>Streptosporangiaceae</taxon>
        <taxon>Herbidospora</taxon>
    </lineage>
</organism>
<dbReference type="OrthoDB" id="944647at2"/>
<keyword evidence="2" id="KW-1185">Reference proteome</keyword>
<proteinExistence type="predicted"/>
<accession>A0A4U3M8Q0</accession>
<evidence type="ECO:0000313" key="2">
    <source>
        <dbReference type="Proteomes" id="UP000308705"/>
    </source>
</evidence>
<dbReference type="EMBL" id="SZQA01000033">
    <property type="protein sequence ID" value="TKK84629.1"/>
    <property type="molecule type" value="Genomic_DNA"/>
</dbReference>
<reference evidence="1 2" key="1">
    <citation type="submission" date="2019-04" db="EMBL/GenBank/DDBJ databases">
        <title>Herbidospora sp. NEAU-GS14.nov., a novel actinomycete isolated from soil.</title>
        <authorList>
            <person name="Han L."/>
        </authorList>
    </citation>
    <scope>NUCLEOTIDE SEQUENCE [LARGE SCALE GENOMIC DNA]</scope>
    <source>
        <strain evidence="1 2">NEAU-GS14</strain>
    </source>
</reference>
<protein>
    <submittedName>
        <fullName evidence="1">Uncharacterized protein</fullName>
    </submittedName>
</protein>
<comment type="caution">
    <text evidence="1">The sequence shown here is derived from an EMBL/GenBank/DDBJ whole genome shotgun (WGS) entry which is preliminary data.</text>
</comment>
<gene>
    <name evidence="1" type="ORF">FDA94_28790</name>
</gene>
<dbReference type="AlphaFoldDB" id="A0A4U3M8Q0"/>
<sequence>MDFDPYITLVSLDGWASTRMRLLDWDDERAKEIRLLFGENAKQGSHFNIESIDGMEPLWHPVGDTYRDLELRHIVVIARRARLCKSPQAFLAWIKLIRSDLIGKEGLSFDAVTSYFQASFRGEFASLAGYARQWADGQRWHPYVRLHIDWDGLGRSLTEDAVVAELPNGKIAVLTYNT</sequence>